<keyword evidence="5" id="KW-1185">Reference proteome</keyword>
<organism evidence="4 5">
    <name type="scientific">Prorocentrum cordatum</name>
    <dbReference type="NCBI Taxonomy" id="2364126"/>
    <lineage>
        <taxon>Eukaryota</taxon>
        <taxon>Sar</taxon>
        <taxon>Alveolata</taxon>
        <taxon>Dinophyceae</taxon>
        <taxon>Prorocentrales</taxon>
        <taxon>Prorocentraceae</taxon>
        <taxon>Prorocentrum</taxon>
    </lineage>
</organism>
<accession>A0ABN9RER8</accession>
<dbReference type="InterPro" id="IPR051625">
    <property type="entry name" value="Signaling_Regulatory_Domain"/>
</dbReference>
<reference evidence="4" key="1">
    <citation type="submission" date="2023-10" db="EMBL/GenBank/DDBJ databases">
        <authorList>
            <person name="Chen Y."/>
            <person name="Shah S."/>
            <person name="Dougan E. K."/>
            <person name="Thang M."/>
            <person name="Chan C."/>
        </authorList>
    </citation>
    <scope>NUCLEOTIDE SEQUENCE [LARGE SCALE GENOMIC DNA]</scope>
</reference>
<comment type="caution">
    <text evidence="4">The sequence shown here is derived from an EMBL/GenBank/DDBJ whole genome shotgun (WGS) entry which is preliminary data.</text>
</comment>
<dbReference type="InterPro" id="IPR009091">
    <property type="entry name" value="RCC1/BLIP-II"/>
</dbReference>
<protein>
    <submittedName>
        <fullName evidence="4">Uncharacterized protein</fullName>
    </submittedName>
</protein>
<evidence type="ECO:0000313" key="5">
    <source>
        <dbReference type="Proteomes" id="UP001189429"/>
    </source>
</evidence>
<gene>
    <name evidence="4" type="ORF">PCOR1329_LOCUS19429</name>
</gene>
<feature type="repeat" description="RCC1" evidence="2">
    <location>
        <begin position="177"/>
        <end position="229"/>
    </location>
</feature>
<sequence length="682" mass="72777">MARLRGWRVRWLRQQHHRTTRQQQAALLARVALSVPTAMACRRTRLASSRRAAVGLCALLAAAACAAVPRGRAAGAAAFVPGQSGKQRPPGRGEAKGSEGTLRSRSASTGSALDDAVPEWWTEQHGTALDVLSFVFWMTAAFLAWEHYATKISAHCNGSMVLGLSGHWLPNSSPLCQLVYAWGSGNYGRLGLGHGADAPVPRRVGGVLNGCEVTSTSCGWYHSAVVTSTGDVALFGSRVTRCLGTAGSDSEGSGRGSGSEGSRSASDGAEEQADAERRRGAGQRRRSRRRPRPPQASAGAPRNDFMPSVLRSFPSRVVVVQVAVGGDMMGAHSLAEGTGEPPAVELDDELTDAETGPAVPGGGGGLEDPSQMALAQYIISSVTTSMSVKVDAVEAQVSSLRTTVNASSASISSIQSGQRAQRARLDALEAASRAPSSNASTAAGLGAPLRPGLGAGHACEADPWSDYLRRAPGDQNQFGAPRTPRGGKNAKHVVFVAGFPGTWDKDEVEAHLRSKLSERATLESQGTTEIYGVGRFCDQAKVAFSCNRQMWNFMKAWKGRKIPCQGAKNDQLWHKVDQEPHEVELSRRVSDAVRLLREYGEAKNFCNADSNMKTFDGDWDRGQVVSRRNGSEGPIRILQRSRTTGLMEICAEPLAKALLGQELAEFKLPERPGEIKDPPRPQ</sequence>
<dbReference type="EMBL" id="CAUYUJ010006202">
    <property type="protein sequence ID" value="CAK0816479.1"/>
    <property type="molecule type" value="Genomic_DNA"/>
</dbReference>
<feature type="region of interest" description="Disordered" evidence="3">
    <location>
        <begin position="79"/>
        <end position="111"/>
    </location>
</feature>
<feature type="region of interest" description="Disordered" evidence="3">
    <location>
        <begin position="245"/>
        <end position="307"/>
    </location>
</feature>
<dbReference type="PROSITE" id="PS50012">
    <property type="entry name" value="RCC1_3"/>
    <property type="match status" value="1"/>
</dbReference>
<keyword evidence="1" id="KW-0677">Repeat</keyword>
<name>A0ABN9RER8_9DINO</name>
<dbReference type="Pfam" id="PF00415">
    <property type="entry name" value="RCC1"/>
    <property type="match status" value="1"/>
</dbReference>
<evidence type="ECO:0000313" key="4">
    <source>
        <dbReference type="EMBL" id="CAK0816479.1"/>
    </source>
</evidence>
<evidence type="ECO:0000256" key="1">
    <source>
        <dbReference type="ARBA" id="ARBA00022737"/>
    </source>
</evidence>
<proteinExistence type="predicted"/>
<feature type="compositionally biased region" description="Polar residues" evidence="3">
    <location>
        <begin position="101"/>
        <end position="111"/>
    </location>
</feature>
<feature type="compositionally biased region" description="Basic residues" evidence="3">
    <location>
        <begin position="280"/>
        <end position="292"/>
    </location>
</feature>
<dbReference type="Gene3D" id="2.130.10.30">
    <property type="entry name" value="Regulator of chromosome condensation 1/beta-lactamase-inhibitor protein II"/>
    <property type="match status" value="1"/>
</dbReference>
<dbReference type="PANTHER" id="PTHR22872">
    <property type="entry name" value="BTK-BINDING PROTEIN-RELATED"/>
    <property type="match status" value="1"/>
</dbReference>
<dbReference type="InterPro" id="IPR000408">
    <property type="entry name" value="Reg_chr_condens"/>
</dbReference>
<dbReference type="SUPFAM" id="SSF50985">
    <property type="entry name" value="RCC1/BLIP-II"/>
    <property type="match status" value="1"/>
</dbReference>
<dbReference type="Proteomes" id="UP001189429">
    <property type="component" value="Unassembled WGS sequence"/>
</dbReference>
<evidence type="ECO:0000256" key="3">
    <source>
        <dbReference type="SAM" id="MobiDB-lite"/>
    </source>
</evidence>
<evidence type="ECO:0000256" key="2">
    <source>
        <dbReference type="PROSITE-ProRule" id="PRU00235"/>
    </source>
</evidence>